<dbReference type="Pfam" id="PF00216">
    <property type="entry name" value="Bac_DNA_binding"/>
    <property type="match status" value="1"/>
</dbReference>
<comment type="similarity">
    <text evidence="1">Belongs to the bacterial histone-like protein family.</text>
</comment>
<dbReference type="Proteomes" id="UP000294489">
    <property type="component" value="Unassembled WGS sequence"/>
</dbReference>
<dbReference type="GO" id="GO:0030527">
    <property type="term" value="F:structural constituent of chromatin"/>
    <property type="evidence" value="ECO:0007669"/>
    <property type="project" value="InterPro"/>
</dbReference>
<proteinExistence type="inferred from homology"/>
<dbReference type="InterPro" id="IPR010992">
    <property type="entry name" value="IHF-like_DNA-bd_dom_sf"/>
</dbReference>
<dbReference type="AlphaFoldDB" id="A0A4R8F8W2"/>
<evidence type="ECO:0000313" key="3">
    <source>
        <dbReference type="EMBL" id="TDX21642.1"/>
    </source>
</evidence>
<sequence>MNWQDHVDRTYRVAKRWNPEITRNEVILVMRSMRAIFFQAAKDNEEIFWPGFFRINYRQVPERMAWNPAKRERYLAPAKTSITFKLGGNLKAAANREDVQDDPA</sequence>
<dbReference type="RefSeq" id="WP_134021416.1">
    <property type="nucleotide sequence ID" value="NZ_SOEC01000034.1"/>
</dbReference>
<dbReference type="SUPFAM" id="SSF47729">
    <property type="entry name" value="IHF-like DNA-binding proteins"/>
    <property type="match status" value="1"/>
</dbReference>
<dbReference type="Gene3D" id="4.10.520.10">
    <property type="entry name" value="IHF-like DNA-binding proteins"/>
    <property type="match status" value="1"/>
</dbReference>
<evidence type="ECO:0000256" key="1">
    <source>
        <dbReference type="ARBA" id="ARBA00010529"/>
    </source>
</evidence>
<reference evidence="3 4" key="1">
    <citation type="submission" date="2019-03" db="EMBL/GenBank/DDBJ databases">
        <title>Freshwater and sediment microbial communities from various areas in North America, analyzing microbe dynamics in response to fracking.</title>
        <authorList>
            <person name="Lamendella R."/>
        </authorList>
    </citation>
    <scope>NUCLEOTIDE SEQUENCE [LARGE SCALE GENOMIC DNA]</scope>
    <source>
        <strain evidence="3 4">6_TX</strain>
    </source>
</reference>
<evidence type="ECO:0000256" key="2">
    <source>
        <dbReference type="ARBA" id="ARBA00023125"/>
    </source>
</evidence>
<dbReference type="GO" id="GO:0003677">
    <property type="term" value="F:DNA binding"/>
    <property type="evidence" value="ECO:0007669"/>
    <property type="project" value="UniProtKB-KW"/>
</dbReference>
<gene>
    <name evidence="3" type="ORF">DFO67_13410</name>
</gene>
<evidence type="ECO:0000313" key="4">
    <source>
        <dbReference type="Proteomes" id="UP000294489"/>
    </source>
</evidence>
<keyword evidence="2 3" id="KW-0238">DNA-binding</keyword>
<organism evidence="3 4">
    <name type="scientific">Modicisalibacter xianhensis</name>
    <dbReference type="NCBI Taxonomy" id="442341"/>
    <lineage>
        <taxon>Bacteria</taxon>
        <taxon>Pseudomonadati</taxon>
        <taxon>Pseudomonadota</taxon>
        <taxon>Gammaproteobacteria</taxon>
        <taxon>Oceanospirillales</taxon>
        <taxon>Halomonadaceae</taxon>
        <taxon>Modicisalibacter</taxon>
    </lineage>
</organism>
<dbReference type="InterPro" id="IPR000119">
    <property type="entry name" value="Hist_DNA-bd"/>
</dbReference>
<dbReference type="EMBL" id="SOEC01000034">
    <property type="protein sequence ID" value="TDX21642.1"/>
    <property type="molecule type" value="Genomic_DNA"/>
</dbReference>
<accession>A0A4R8F8W2</accession>
<protein>
    <submittedName>
        <fullName evidence="3">Nucleoid DNA-binding protein</fullName>
    </submittedName>
</protein>
<comment type="caution">
    <text evidence="3">The sequence shown here is derived from an EMBL/GenBank/DDBJ whole genome shotgun (WGS) entry which is preliminary data.</text>
</comment>
<name>A0A4R8F8W2_9GAMM</name>